<evidence type="ECO:0000256" key="1">
    <source>
        <dbReference type="SAM" id="Phobius"/>
    </source>
</evidence>
<keyword evidence="1" id="KW-0472">Membrane</keyword>
<accession>A0A9D1NB46</accession>
<evidence type="ECO:0000313" key="2">
    <source>
        <dbReference type="EMBL" id="HIU99645.1"/>
    </source>
</evidence>
<proteinExistence type="predicted"/>
<dbReference type="Pfam" id="PF13347">
    <property type="entry name" value="MFS_2"/>
    <property type="match status" value="1"/>
</dbReference>
<dbReference type="InterPro" id="IPR036259">
    <property type="entry name" value="MFS_trans_sf"/>
</dbReference>
<dbReference type="EMBL" id="DVOH01000010">
    <property type="protein sequence ID" value="HIU99645.1"/>
    <property type="molecule type" value="Genomic_DNA"/>
</dbReference>
<dbReference type="Gene3D" id="1.20.1250.20">
    <property type="entry name" value="MFS general substrate transporter like domains"/>
    <property type="match status" value="1"/>
</dbReference>
<reference evidence="2" key="2">
    <citation type="journal article" date="2021" name="PeerJ">
        <title>Extensive microbial diversity within the chicken gut microbiome revealed by metagenomics and culture.</title>
        <authorList>
            <person name="Gilroy R."/>
            <person name="Ravi A."/>
            <person name="Getino M."/>
            <person name="Pursley I."/>
            <person name="Horton D.L."/>
            <person name="Alikhan N.F."/>
            <person name="Baker D."/>
            <person name="Gharbi K."/>
            <person name="Hall N."/>
            <person name="Watson M."/>
            <person name="Adriaenssens E.M."/>
            <person name="Foster-Nyarko E."/>
            <person name="Jarju S."/>
            <person name="Secka A."/>
            <person name="Antonio M."/>
            <person name="Oren A."/>
            <person name="Chaudhuri R.R."/>
            <person name="La Ragione R."/>
            <person name="Hildebrand F."/>
            <person name="Pallen M.J."/>
        </authorList>
    </citation>
    <scope>NUCLEOTIDE SEQUENCE</scope>
    <source>
        <strain evidence="2">23406</strain>
    </source>
</reference>
<gene>
    <name evidence="2" type="ORF">IAB14_00860</name>
</gene>
<dbReference type="Proteomes" id="UP000886891">
    <property type="component" value="Unassembled WGS sequence"/>
</dbReference>
<evidence type="ECO:0000313" key="3">
    <source>
        <dbReference type="Proteomes" id="UP000886891"/>
    </source>
</evidence>
<dbReference type="SUPFAM" id="SSF103473">
    <property type="entry name" value="MFS general substrate transporter"/>
    <property type="match status" value="1"/>
</dbReference>
<comment type="caution">
    <text evidence="2">The sequence shown here is derived from an EMBL/GenBank/DDBJ whole genome shotgun (WGS) entry which is preliminary data.</text>
</comment>
<feature type="transmembrane region" description="Helical" evidence="1">
    <location>
        <begin position="269"/>
        <end position="292"/>
    </location>
</feature>
<feature type="transmembrane region" description="Helical" evidence="1">
    <location>
        <begin position="229"/>
        <end position="249"/>
    </location>
</feature>
<sequence length="333" mass="36607">MIGGFGGFVIGSGGSVIIALTLGQSNPWSYFIVACVGGVILTAMLLLVVCTLKERYVLPCQEVRFREIFSLFKKNDQARAFTGSYLLFTIAATIATLQIVYLFIYDARLSFEYFIIFNVVACTGQGIAMIFYTWITKKLSREKVFSLTYILAMIGLAMIFAAMIPGFILQKDSDPLVNVIIVSIAGSFLMTASGVNQISSMVMISDVCDYGEYKLGVRTDAVMMSVQTLLLKISGAVAMLVLGIGIYVSGLPTINLLTNTFSGEVTDKMILILLIFMFLVPIPLLPIGLIYYKKKYRLFGKYYDEVKASIDLKRKEAGVACDEAAADRISDDC</sequence>
<feature type="transmembrane region" description="Helical" evidence="1">
    <location>
        <begin position="28"/>
        <end position="49"/>
    </location>
</feature>
<reference evidence="2" key="1">
    <citation type="submission" date="2020-10" db="EMBL/GenBank/DDBJ databases">
        <authorList>
            <person name="Gilroy R."/>
        </authorList>
    </citation>
    <scope>NUCLEOTIDE SEQUENCE</scope>
    <source>
        <strain evidence="2">23406</strain>
    </source>
</reference>
<feature type="transmembrane region" description="Helical" evidence="1">
    <location>
        <begin position="175"/>
        <end position="195"/>
    </location>
</feature>
<feature type="transmembrane region" description="Helical" evidence="1">
    <location>
        <begin position="5"/>
        <end position="22"/>
    </location>
</feature>
<protein>
    <submittedName>
        <fullName evidence="2">MFS transporter</fullName>
    </submittedName>
</protein>
<keyword evidence="1" id="KW-1133">Transmembrane helix</keyword>
<dbReference type="AlphaFoldDB" id="A0A9D1NB46"/>
<feature type="transmembrane region" description="Helical" evidence="1">
    <location>
        <begin position="147"/>
        <end position="169"/>
    </location>
</feature>
<feature type="transmembrane region" description="Helical" evidence="1">
    <location>
        <begin position="83"/>
        <end position="105"/>
    </location>
</feature>
<keyword evidence="1" id="KW-0812">Transmembrane</keyword>
<name>A0A9D1NB46_9FIRM</name>
<organism evidence="2 3">
    <name type="scientific">Candidatus Stercoripulliclostridium merdipullorum</name>
    <dbReference type="NCBI Taxonomy" id="2840952"/>
    <lineage>
        <taxon>Bacteria</taxon>
        <taxon>Bacillati</taxon>
        <taxon>Bacillota</taxon>
        <taxon>Clostridia</taxon>
        <taxon>Eubacteriales</taxon>
        <taxon>Candidatus Stercoripulliclostridium</taxon>
    </lineage>
</organism>
<feature type="transmembrane region" description="Helical" evidence="1">
    <location>
        <begin position="111"/>
        <end position="135"/>
    </location>
</feature>